<dbReference type="InterPro" id="IPR036291">
    <property type="entry name" value="NAD(P)-bd_dom_sf"/>
</dbReference>
<dbReference type="InterPro" id="IPR000683">
    <property type="entry name" value="Gfo/Idh/MocA-like_OxRdtase_N"/>
</dbReference>
<dbReference type="PANTHER" id="PTHR43350:SF19">
    <property type="entry name" value="D-GULOSIDE 3-DEHYDROGENASE"/>
    <property type="match status" value="1"/>
</dbReference>
<dbReference type="Gene3D" id="3.40.50.720">
    <property type="entry name" value="NAD(P)-binding Rossmann-like Domain"/>
    <property type="match status" value="2"/>
</dbReference>
<dbReference type="InterPro" id="IPR055170">
    <property type="entry name" value="GFO_IDH_MocA-like_dom"/>
</dbReference>
<name>A0A5C5X9E3_9PLAN</name>
<keyword evidence="3" id="KW-0479">Metal-binding</keyword>
<dbReference type="OrthoDB" id="9815825at2"/>
<dbReference type="SMART" id="SM00829">
    <property type="entry name" value="PKS_ER"/>
    <property type="match status" value="1"/>
</dbReference>
<dbReference type="AlphaFoldDB" id="A0A5C5X9E3"/>
<dbReference type="InterPro" id="IPR011032">
    <property type="entry name" value="GroES-like_sf"/>
</dbReference>
<dbReference type="Gene3D" id="3.30.360.10">
    <property type="entry name" value="Dihydrodipicolinate Reductase, domain 2"/>
    <property type="match status" value="1"/>
</dbReference>
<dbReference type="InterPro" id="IPR013149">
    <property type="entry name" value="ADH-like_C"/>
</dbReference>
<evidence type="ECO:0000256" key="1">
    <source>
        <dbReference type="ARBA" id="ARBA00001947"/>
    </source>
</evidence>
<comment type="cofactor">
    <cofactor evidence="1">
        <name>Zn(2+)</name>
        <dbReference type="ChEBI" id="CHEBI:29105"/>
    </cofactor>
</comment>
<evidence type="ECO:0000256" key="5">
    <source>
        <dbReference type="ARBA" id="ARBA00023002"/>
    </source>
</evidence>
<dbReference type="EC" id="1.1.1.14" evidence="7"/>
<protein>
    <submittedName>
        <fullName evidence="7">Sorbitol dehydrogenase</fullName>
        <ecNumber evidence="7">1.1.1.14</ecNumber>
    </submittedName>
</protein>
<dbReference type="Proteomes" id="UP000316095">
    <property type="component" value="Unassembled WGS sequence"/>
</dbReference>
<dbReference type="GO" id="GO:0046872">
    <property type="term" value="F:metal ion binding"/>
    <property type="evidence" value="ECO:0007669"/>
    <property type="project" value="UniProtKB-KW"/>
</dbReference>
<dbReference type="GO" id="GO:0003939">
    <property type="term" value="F:L-iditol 2-dehydrogenase (NAD+) activity"/>
    <property type="evidence" value="ECO:0007669"/>
    <property type="project" value="UniProtKB-EC"/>
</dbReference>
<sequence length="728" mass="78151">MKQVIQNIGSGSLTVLHVPSPMARPGCVLVATQRSLISAGTEKSLRELAQKSMLEKARSRPDHVKRIVDKVRQEGLRNTIQQIREKLDDPMPLGYCSAGTVLTVGAGVQEFKPGDHVATAGPHAEVVCVPKNMCARIPDGVSFEEASFTVLGSIALQGVRLAELNLGETAFVIGLGLVGQIAVGLLNAAGVRVIGTDLDPAKCELAKRMGAVEARPGIRASDVDQMTHGLGADAVLITASTKSNGPIDLAAGAVRQKGRVVLVGVVGLELDRRPFYFKEAEFVVSCSYGPGRYDSQYEEGGLDYPAAYVRWTEQRNMQALLGLMSTGKLDVKPLISHRFEIENAKSAYDLIESNSEPYLGIILQYCEDTAVERSVQFRPTVKKSTVTISIGCLGAGNFARMTLLPKLMGIPAVEPHVLCTSGGLSASHCGKKLGFALASSDEQDVFDSDQVDAVFVLTRHDQHARQVSQGLLNGKHVFVEKPLCLNVEELIGIEESWKSAGDSAGILMVGFNRRFSPAAKAVKKYYQDVECPLTVSIRFNAGAIPADHWVQDEEAGGGRIIGEACHAIDLATYLIGSPVSRVFAESIGGPDAPGITDDQCFITLRHENGSVSNIGYLAGGDKSFSKERVEVFGGGKVCVIDDFNSAESWFQGKRKRLWKGNQDKGHLAELVAFTDAIKTGFGLPISWEEIRATTLASILAVQSLREGTPFSVVTESVSETARIVKQAG</sequence>
<evidence type="ECO:0000313" key="8">
    <source>
        <dbReference type="Proteomes" id="UP000316095"/>
    </source>
</evidence>
<comment type="caution">
    <text evidence="7">The sequence shown here is derived from an EMBL/GenBank/DDBJ whole genome shotgun (WGS) entry which is preliminary data.</text>
</comment>
<keyword evidence="8" id="KW-1185">Reference proteome</keyword>
<dbReference type="Gene3D" id="3.90.180.10">
    <property type="entry name" value="Medium-chain alcohol dehydrogenases, catalytic domain"/>
    <property type="match status" value="2"/>
</dbReference>
<accession>A0A5C5X9E3</accession>
<evidence type="ECO:0000313" key="7">
    <source>
        <dbReference type="EMBL" id="TWT59606.1"/>
    </source>
</evidence>
<feature type="domain" description="Enoyl reductase (ER)" evidence="6">
    <location>
        <begin position="52"/>
        <end position="356"/>
    </location>
</feature>
<evidence type="ECO:0000256" key="3">
    <source>
        <dbReference type="ARBA" id="ARBA00022723"/>
    </source>
</evidence>
<comment type="similarity">
    <text evidence="2">Belongs to the zinc-containing alcohol dehydrogenase family.</text>
</comment>
<dbReference type="Pfam" id="PF00107">
    <property type="entry name" value="ADH_zinc_N"/>
    <property type="match status" value="1"/>
</dbReference>
<evidence type="ECO:0000259" key="6">
    <source>
        <dbReference type="SMART" id="SM00829"/>
    </source>
</evidence>
<dbReference type="Pfam" id="PF22725">
    <property type="entry name" value="GFO_IDH_MocA_C3"/>
    <property type="match status" value="1"/>
</dbReference>
<dbReference type="Pfam" id="PF01408">
    <property type="entry name" value="GFO_IDH_MocA"/>
    <property type="match status" value="1"/>
</dbReference>
<dbReference type="SUPFAM" id="SSF50129">
    <property type="entry name" value="GroES-like"/>
    <property type="match status" value="1"/>
</dbReference>
<organism evidence="7 8">
    <name type="scientific">Rubinisphaera italica</name>
    <dbReference type="NCBI Taxonomy" id="2527969"/>
    <lineage>
        <taxon>Bacteria</taxon>
        <taxon>Pseudomonadati</taxon>
        <taxon>Planctomycetota</taxon>
        <taxon>Planctomycetia</taxon>
        <taxon>Planctomycetales</taxon>
        <taxon>Planctomycetaceae</taxon>
        <taxon>Rubinisphaera</taxon>
    </lineage>
</organism>
<dbReference type="PANTHER" id="PTHR43350">
    <property type="entry name" value="NAD-DEPENDENT ALCOHOL DEHYDROGENASE"/>
    <property type="match status" value="1"/>
</dbReference>
<dbReference type="SUPFAM" id="SSF55347">
    <property type="entry name" value="Glyceraldehyde-3-phosphate dehydrogenase-like, C-terminal domain"/>
    <property type="match status" value="1"/>
</dbReference>
<evidence type="ECO:0000256" key="4">
    <source>
        <dbReference type="ARBA" id="ARBA00022833"/>
    </source>
</evidence>
<dbReference type="EMBL" id="SJPG01000001">
    <property type="protein sequence ID" value="TWT59606.1"/>
    <property type="molecule type" value="Genomic_DNA"/>
</dbReference>
<dbReference type="CDD" id="cd08255">
    <property type="entry name" value="2-desacetyl-2-hydroxyethyl_bacteriochlorophyllide_like"/>
    <property type="match status" value="1"/>
</dbReference>
<keyword evidence="5 7" id="KW-0560">Oxidoreductase</keyword>
<keyword evidence="4" id="KW-0862">Zinc</keyword>
<evidence type="ECO:0000256" key="2">
    <source>
        <dbReference type="ARBA" id="ARBA00008072"/>
    </source>
</evidence>
<dbReference type="SUPFAM" id="SSF51735">
    <property type="entry name" value="NAD(P)-binding Rossmann-fold domains"/>
    <property type="match status" value="2"/>
</dbReference>
<reference evidence="7 8" key="1">
    <citation type="submission" date="2019-02" db="EMBL/GenBank/DDBJ databases">
        <title>Deep-cultivation of Planctomycetes and their phenomic and genomic characterization uncovers novel biology.</title>
        <authorList>
            <person name="Wiegand S."/>
            <person name="Jogler M."/>
            <person name="Boedeker C."/>
            <person name="Pinto D."/>
            <person name="Vollmers J."/>
            <person name="Rivas-Marin E."/>
            <person name="Kohn T."/>
            <person name="Peeters S.H."/>
            <person name="Heuer A."/>
            <person name="Rast P."/>
            <person name="Oberbeckmann S."/>
            <person name="Bunk B."/>
            <person name="Jeske O."/>
            <person name="Meyerdierks A."/>
            <person name="Storesund J.E."/>
            <person name="Kallscheuer N."/>
            <person name="Luecker S."/>
            <person name="Lage O.M."/>
            <person name="Pohl T."/>
            <person name="Merkel B.J."/>
            <person name="Hornburger P."/>
            <person name="Mueller R.-W."/>
            <person name="Bruemmer F."/>
            <person name="Labrenz M."/>
            <person name="Spormann A.M."/>
            <person name="Op Den Camp H."/>
            <person name="Overmann J."/>
            <person name="Amann R."/>
            <person name="Jetten M.S.M."/>
            <person name="Mascher T."/>
            <person name="Medema M.H."/>
            <person name="Devos D.P."/>
            <person name="Kaster A.-K."/>
            <person name="Ovreas L."/>
            <person name="Rohde M."/>
            <person name="Galperin M.Y."/>
            <person name="Jogler C."/>
        </authorList>
    </citation>
    <scope>NUCLEOTIDE SEQUENCE [LARGE SCALE GENOMIC DNA]</scope>
    <source>
        <strain evidence="7 8">Pan54</strain>
    </source>
</reference>
<proteinExistence type="inferred from homology"/>
<dbReference type="GO" id="GO:0000166">
    <property type="term" value="F:nucleotide binding"/>
    <property type="evidence" value="ECO:0007669"/>
    <property type="project" value="InterPro"/>
</dbReference>
<gene>
    <name evidence="7" type="primary">gutB_1</name>
    <name evidence="7" type="ORF">Pan54_03140</name>
</gene>
<dbReference type="InterPro" id="IPR020843">
    <property type="entry name" value="ER"/>
</dbReference>